<gene>
    <name evidence="3" type="ORF">KC729_02535</name>
</gene>
<evidence type="ECO:0000313" key="3">
    <source>
        <dbReference type="EMBL" id="MCA9726529.1"/>
    </source>
</evidence>
<feature type="chain" id="PRO_5037279772" description="FlgD/Vpr Ig-like domain-containing protein" evidence="1">
    <location>
        <begin position="19"/>
        <end position="929"/>
    </location>
</feature>
<dbReference type="AlphaFoldDB" id="A0A956LW22"/>
<protein>
    <recommendedName>
        <fullName evidence="2">FlgD/Vpr Ig-like domain-containing protein</fullName>
    </recommendedName>
</protein>
<dbReference type="Pfam" id="PF13860">
    <property type="entry name" value="FlgD_ig"/>
    <property type="match status" value="1"/>
</dbReference>
<evidence type="ECO:0000256" key="1">
    <source>
        <dbReference type="SAM" id="SignalP"/>
    </source>
</evidence>
<evidence type="ECO:0000259" key="2">
    <source>
        <dbReference type="Pfam" id="PF13860"/>
    </source>
</evidence>
<dbReference type="Proteomes" id="UP000697710">
    <property type="component" value="Unassembled WGS sequence"/>
</dbReference>
<evidence type="ECO:0000313" key="4">
    <source>
        <dbReference type="Proteomes" id="UP000697710"/>
    </source>
</evidence>
<dbReference type="InterPro" id="IPR024079">
    <property type="entry name" value="MetalloPept_cat_dom_sf"/>
</dbReference>
<reference evidence="3" key="2">
    <citation type="journal article" date="2021" name="Microbiome">
        <title>Successional dynamics and alternative stable states in a saline activated sludge microbial community over 9 years.</title>
        <authorList>
            <person name="Wang Y."/>
            <person name="Ye J."/>
            <person name="Ju F."/>
            <person name="Liu L."/>
            <person name="Boyd J.A."/>
            <person name="Deng Y."/>
            <person name="Parks D.H."/>
            <person name="Jiang X."/>
            <person name="Yin X."/>
            <person name="Woodcroft B.J."/>
            <person name="Tyson G.W."/>
            <person name="Hugenholtz P."/>
            <person name="Polz M.F."/>
            <person name="Zhang T."/>
        </authorList>
    </citation>
    <scope>NUCLEOTIDE SEQUENCE</scope>
    <source>
        <strain evidence="3">HKST-UBA01</strain>
    </source>
</reference>
<comment type="caution">
    <text evidence="3">The sequence shown here is derived from an EMBL/GenBank/DDBJ whole genome shotgun (WGS) entry which is preliminary data.</text>
</comment>
<dbReference type="Gene3D" id="3.40.390.10">
    <property type="entry name" value="Collagenase (Catalytic Domain)"/>
    <property type="match status" value="1"/>
</dbReference>
<organism evidence="3 4">
    <name type="scientific">Eiseniibacteriota bacterium</name>
    <dbReference type="NCBI Taxonomy" id="2212470"/>
    <lineage>
        <taxon>Bacteria</taxon>
        <taxon>Candidatus Eiseniibacteriota</taxon>
    </lineage>
</organism>
<dbReference type="InterPro" id="IPR025965">
    <property type="entry name" value="FlgD/Vpr_Ig-like"/>
</dbReference>
<keyword evidence="1" id="KW-0732">Signal</keyword>
<sequence length="929" mass="99317">MRSVVAIILACTGALVCAGPGNGQTLLHLPGPFHVGDAPAPPPCEPGDFERYPWIRTFELDAVPESAYLTVRYADANDRPVNVRVNGTVVFTFSIQPCCDCTQYEESGEVIFDPSVLQLGLNTVEVNVDDGEPQDDDVFFEELKIIGPGLDYYYDSTADPVAQEALQEAFLRDVGGELDLVDFDEAPEGPVEGTEWEDRGAIFMPLAAGSTLRVHPADAGQAPHSAPHDLATINQANDSSIQIDLDPPAAAFGIWLIDSELTSADEGILFFDDAGNQIGSLPMPATGYITSGPEANFFVGATSPGATRIARVQILESSNESPSEGVPLDDLRFSGALGACCLPQGACQVATRTTCAVDLGAFHGVGTGCEPRPCPAPGACCLNGGCQILMSFACTSAGGIPGAEGTVCEPRVCCAGEADCDGLADDWEVEGIPIANGTERYQLPGADPKHKDLYVEIDAMTGRAPFESALPAVVASFANSPVPNLDGSDGIALHIVGNDCVTCIDDGDLDDVAWPNDYWGEFDAVKMDYFGTAAERQSSDWDDVRVAKASGYRYGVFANWYGTTEGGLPNTSSGLAERSGNDFFVTLGDFWPGIGADEQAATLMHELGHTLGLCHGGECGSNQEGVNCKPNYFSVMNYTWQLPTQNLNGTADHALYRASWRLDYSRGSLLNLNESNLFESTGIGASEELWVPVGPPGGATNVDPKIVRMDTRLDWNRDGDTDDGAVAADANYLKGIGGCGPQEGQNLEGYDDWRHLQFLPENEAWEDRPFQVREDLDELNYESFQELSRLEFDCNGNGIPDHIEIDDGVVADENANGVPDICEETDTVGIPEVTDGAGSSIDLWISPNPGRGPRMVHLNGPGAGTARVWLCDASGRVVKTIFRGRIASGVQLFTWDGLGREGRELPSGIYFLAAAWNDRQASRTVVIVR</sequence>
<dbReference type="SUPFAM" id="SSF55486">
    <property type="entry name" value="Metalloproteases ('zincins'), catalytic domain"/>
    <property type="match status" value="1"/>
</dbReference>
<proteinExistence type="predicted"/>
<feature type="domain" description="FlgD/Vpr Ig-like" evidence="2">
    <location>
        <begin position="863"/>
        <end position="914"/>
    </location>
</feature>
<reference evidence="3" key="1">
    <citation type="submission" date="2020-04" db="EMBL/GenBank/DDBJ databases">
        <authorList>
            <person name="Zhang T."/>
        </authorList>
    </citation>
    <scope>NUCLEOTIDE SEQUENCE</scope>
    <source>
        <strain evidence="3">HKST-UBA01</strain>
    </source>
</reference>
<name>A0A956LW22_UNCEI</name>
<accession>A0A956LW22</accession>
<feature type="signal peptide" evidence="1">
    <location>
        <begin position="1"/>
        <end position="18"/>
    </location>
</feature>
<dbReference type="GO" id="GO:0008237">
    <property type="term" value="F:metallopeptidase activity"/>
    <property type="evidence" value="ECO:0007669"/>
    <property type="project" value="InterPro"/>
</dbReference>
<dbReference type="EMBL" id="JAGQHR010000040">
    <property type="protein sequence ID" value="MCA9726529.1"/>
    <property type="molecule type" value="Genomic_DNA"/>
</dbReference>
<dbReference type="Gene3D" id="2.60.40.4070">
    <property type="match status" value="1"/>
</dbReference>